<evidence type="ECO:0000256" key="1">
    <source>
        <dbReference type="SAM" id="Coils"/>
    </source>
</evidence>
<evidence type="ECO:0000313" key="3">
    <source>
        <dbReference type="Proteomes" id="UP001152523"/>
    </source>
</evidence>
<dbReference type="Proteomes" id="UP001152523">
    <property type="component" value="Unassembled WGS sequence"/>
</dbReference>
<protein>
    <submittedName>
        <fullName evidence="2">Uncharacterized protein</fullName>
    </submittedName>
</protein>
<name>A0AAV0EZW7_9ASTE</name>
<evidence type="ECO:0000313" key="2">
    <source>
        <dbReference type="EMBL" id="CAH9128736.1"/>
    </source>
</evidence>
<proteinExistence type="predicted"/>
<dbReference type="AlphaFoldDB" id="A0AAV0EZW7"/>
<keyword evidence="1" id="KW-0175">Coiled coil</keyword>
<reference evidence="2" key="1">
    <citation type="submission" date="2022-07" db="EMBL/GenBank/DDBJ databases">
        <authorList>
            <person name="Macas J."/>
            <person name="Novak P."/>
            <person name="Neumann P."/>
        </authorList>
    </citation>
    <scope>NUCLEOTIDE SEQUENCE</scope>
</reference>
<comment type="caution">
    <text evidence="2">The sequence shown here is derived from an EMBL/GenBank/DDBJ whole genome shotgun (WGS) entry which is preliminary data.</text>
</comment>
<accession>A0AAV0EZW7</accession>
<dbReference type="PANTHER" id="PTHR33735:SF26">
    <property type="entry name" value="PTERIN-BINDING DOMAIN-CONTAINING PROTEIN"/>
    <property type="match status" value="1"/>
</dbReference>
<organism evidence="2 3">
    <name type="scientific">Cuscuta epithymum</name>
    <dbReference type="NCBI Taxonomy" id="186058"/>
    <lineage>
        <taxon>Eukaryota</taxon>
        <taxon>Viridiplantae</taxon>
        <taxon>Streptophyta</taxon>
        <taxon>Embryophyta</taxon>
        <taxon>Tracheophyta</taxon>
        <taxon>Spermatophyta</taxon>
        <taxon>Magnoliopsida</taxon>
        <taxon>eudicotyledons</taxon>
        <taxon>Gunneridae</taxon>
        <taxon>Pentapetalae</taxon>
        <taxon>asterids</taxon>
        <taxon>lamiids</taxon>
        <taxon>Solanales</taxon>
        <taxon>Convolvulaceae</taxon>
        <taxon>Cuscuteae</taxon>
        <taxon>Cuscuta</taxon>
        <taxon>Cuscuta subgen. Cuscuta</taxon>
    </lineage>
</organism>
<feature type="coiled-coil region" evidence="1">
    <location>
        <begin position="169"/>
        <end position="213"/>
    </location>
</feature>
<sequence>MAAFSFGFSGGFSPPGFSSSGSPKSANSRLTTSSERFLNVHGLQTLGLGGFYHLGSSSLLKTGKWFHSGYHIATFKRSFGVCFSGGAGIEAAAGSFPDPNPLTGWVIGILVSMVVPFLRHKFGSLTQIKNSIQQAEEVVHRIEQVAEVVDKVAEDIGENLPAGKLKDAVALVEHAAEKVDKEAEKLEELIDKVEELEEKVEDRVESFVELSNQKTEEYALNKSESVESVKVV</sequence>
<dbReference type="EMBL" id="CAMAPF010000951">
    <property type="protein sequence ID" value="CAH9128736.1"/>
    <property type="molecule type" value="Genomic_DNA"/>
</dbReference>
<dbReference type="PANTHER" id="PTHR33735">
    <property type="entry name" value="EXPRESSED PROTEIN"/>
    <property type="match status" value="1"/>
</dbReference>
<keyword evidence="3" id="KW-1185">Reference proteome</keyword>
<gene>
    <name evidence="2" type="ORF">CEPIT_LOCUS29301</name>
</gene>